<evidence type="ECO:0000256" key="1">
    <source>
        <dbReference type="SAM" id="SignalP"/>
    </source>
</evidence>
<dbReference type="Proteomes" id="UP000244956">
    <property type="component" value="Unassembled WGS sequence"/>
</dbReference>
<dbReference type="Gene3D" id="3.90.930.1">
    <property type="match status" value="1"/>
</dbReference>
<protein>
    <recommendedName>
        <fullName evidence="2">TonB C-terminal domain-containing protein</fullName>
    </recommendedName>
</protein>
<feature type="signal peptide" evidence="1">
    <location>
        <begin position="1"/>
        <end position="19"/>
    </location>
</feature>
<dbReference type="PANTHER" id="PTHR33446">
    <property type="entry name" value="PROTEIN TONB-RELATED"/>
    <property type="match status" value="1"/>
</dbReference>
<evidence type="ECO:0000259" key="2">
    <source>
        <dbReference type="Pfam" id="PF03544"/>
    </source>
</evidence>
<keyword evidence="4" id="KW-1185">Reference proteome</keyword>
<keyword evidence="1" id="KW-0732">Signal</keyword>
<evidence type="ECO:0000313" key="3">
    <source>
        <dbReference type="EMBL" id="PWD98896.1"/>
    </source>
</evidence>
<feature type="domain" description="TonB C-terminal" evidence="2">
    <location>
        <begin position="304"/>
        <end position="376"/>
    </location>
</feature>
<reference evidence="3 4" key="1">
    <citation type="submission" date="2018-05" db="EMBL/GenBank/DDBJ databases">
        <title>Marinilabilia rubrum sp. nov., isolated from saltern sediment.</title>
        <authorList>
            <person name="Zhang R."/>
        </authorList>
    </citation>
    <scope>NUCLEOTIDE SEQUENCE [LARGE SCALE GENOMIC DNA]</scope>
    <source>
        <strain evidence="3 4">WTE16</strain>
    </source>
</reference>
<dbReference type="EMBL" id="QEWP01000010">
    <property type="protein sequence ID" value="PWD98896.1"/>
    <property type="molecule type" value="Genomic_DNA"/>
</dbReference>
<feature type="chain" id="PRO_5015546029" description="TonB C-terminal domain-containing protein" evidence="1">
    <location>
        <begin position="20"/>
        <end position="378"/>
    </location>
</feature>
<gene>
    <name evidence="3" type="ORF">DDZ16_12920</name>
</gene>
<comment type="caution">
    <text evidence="3">The sequence shown here is derived from an EMBL/GenBank/DDBJ whole genome shotgun (WGS) entry which is preliminary data.</text>
</comment>
<dbReference type="InterPro" id="IPR051045">
    <property type="entry name" value="TonB-dependent_transducer"/>
</dbReference>
<dbReference type="PANTHER" id="PTHR33446:SF2">
    <property type="entry name" value="PROTEIN TONB"/>
    <property type="match status" value="1"/>
</dbReference>
<accession>A0A2U2B773</accession>
<proteinExistence type="predicted"/>
<dbReference type="AlphaFoldDB" id="A0A2U2B773"/>
<dbReference type="GO" id="GO:0098797">
    <property type="term" value="C:plasma membrane protein complex"/>
    <property type="evidence" value="ECO:0007669"/>
    <property type="project" value="TreeGrafter"/>
</dbReference>
<dbReference type="Pfam" id="PF03544">
    <property type="entry name" value="TonB_C"/>
    <property type="match status" value="1"/>
</dbReference>
<dbReference type="SUPFAM" id="SSF74653">
    <property type="entry name" value="TolA/TonB C-terminal domain"/>
    <property type="match status" value="1"/>
</dbReference>
<evidence type="ECO:0000313" key="4">
    <source>
        <dbReference type="Proteomes" id="UP000244956"/>
    </source>
</evidence>
<dbReference type="InterPro" id="IPR037682">
    <property type="entry name" value="TonB_C"/>
</dbReference>
<dbReference type="GO" id="GO:0055085">
    <property type="term" value="P:transmembrane transport"/>
    <property type="evidence" value="ECO:0007669"/>
    <property type="project" value="InterPro"/>
</dbReference>
<sequence length="378" mass="43740">MRRFFLFLVFCLYFVPASAQVNRDFMNKAQRKSYCAKLKAQGVRGIIKSEYASEKGLKSDQPVNYTVLWLSESGQPLKVAKYDPYRVMTEYETFHYDDQGKLKEKNYYEPDGSLSWKETFYYDAAGELIEAVEYTADGALDARKLNVFNDQGFLYKTRELNPDDELTFFRIARFNDDGSPVYITLRHAKGFTMSSEKIKYDANGLPEEKVIAVGLRGEPIREKYEHDNHGLIETIREFRGNKVKSLIKYRYFAQTFESHLRRNAFQKVRTSFSNVEKESAQLYVQKASFPGGDKALKNYLNAHVKYPDEETKQGVVEVKFEVKSNGKIRRIEIHRGISETLDGMAEELIKDMPEWVPARETDGKTVDSEVIVPVPFLK</sequence>
<dbReference type="Gene3D" id="3.30.1150.10">
    <property type="match status" value="1"/>
</dbReference>
<dbReference type="GO" id="GO:0031992">
    <property type="term" value="F:energy transducer activity"/>
    <property type="evidence" value="ECO:0007669"/>
    <property type="project" value="TreeGrafter"/>
</dbReference>
<name>A0A2U2B773_9BACT</name>
<organism evidence="3 4">
    <name type="scientific">Marinilabilia rubra</name>
    <dbReference type="NCBI Taxonomy" id="2162893"/>
    <lineage>
        <taxon>Bacteria</taxon>
        <taxon>Pseudomonadati</taxon>
        <taxon>Bacteroidota</taxon>
        <taxon>Bacteroidia</taxon>
        <taxon>Marinilabiliales</taxon>
        <taxon>Marinilabiliaceae</taxon>
        <taxon>Marinilabilia</taxon>
    </lineage>
</organism>